<evidence type="ECO:0000313" key="4">
    <source>
        <dbReference type="Proteomes" id="UP000004030"/>
    </source>
</evidence>
<proteinExistence type="inferred from homology"/>
<gene>
    <name evidence="3" type="ORF">NSU_4294</name>
</gene>
<dbReference type="NCBIfam" id="TIGR01845">
    <property type="entry name" value="outer_NodT"/>
    <property type="match status" value="1"/>
</dbReference>
<dbReference type="PANTHER" id="PTHR30203">
    <property type="entry name" value="OUTER MEMBRANE CATION EFFLUX PROTEIN"/>
    <property type="match status" value="1"/>
</dbReference>
<dbReference type="Gene3D" id="2.20.200.10">
    <property type="entry name" value="Outer membrane efflux proteins (OEP)"/>
    <property type="match status" value="1"/>
</dbReference>
<comment type="subcellular location">
    <subcellularLocation>
        <location evidence="2">Cell membrane</location>
        <topology evidence="2">Lipid-anchor</topology>
    </subcellularLocation>
</comment>
<evidence type="ECO:0000256" key="2">
    <source>
        <dbReference type="RuleBase" id="RU362097"/>
    </source>
</evidence>
<keyword evidence="2" id="KW-0449">Lipoprotein</keyword>
<comment type="similarity">
    <text evidence="1 2">Belongs to the outer membrane factor (OMF) (TC 1.B.17) family.</text>
</comment>
<dbReference type="SUPFAM" id="SSF56954">
    <property type="entry name" value="Outer membrane efflux proteins (OEP)"/>
    <property type="match status" value="1"/>
</dbReference>
<keyword evidence="4" id="KW-1185">Reference proteome</keyword>
<keyword evidence="2" id="KW-0732">Signal</keyword>
<dbReference type="PATRIC" id="fig|1088721.3.peg.4232"/>
<feature type="chain" id="PRO_5001439134" evidence="2">
    <location>
        <begin position="25"/>
        <end position="505"/>
    </location>
</feature>
<name>G6EIX3_9SPHN</name>
<dbReference type="InterPro" id="IPR003423">
    <property type="entry name" value="OMP_efflux"/>
</dbReference>
<dbReference type="AlphaFoldDB" id="G6EIX3"/>
<accession>G6EIX3</accession>
<dbReference type="Gene3D" id="1.20.1600.10">
    <property type="entry name" value="Outer membrane efflux proteins (OEP)"/>
    <property type="match status" value="1"/>
</dbReference>
<keyword evidence="2" id="KW-1134">Transmembrane beta strand</keyword>
<sequence length="505" mass="54226">MPENVKLRRLSLIVGLAALSASLAGCTVGPDFVSATPDAPQDWASWRSGDPSLVAAANTDAVMPANWWTSFKDPVLDTLVDEALAASPDLETAALHFAQARVQRLGTASAAVPQVGASADISRQRQSEYGAGTRLFNAIGPNRDALAKLLSQPFTLFRGGFDASWELDLWGKVRRSIEAADASVAQQGALLDQARLSVVSEVASTYFDLRTSQRDIALLREDIALLRDRISLVRARVEGGVDAHGDLDREDAALQGMEARLPALLAQEAAQANAIALLLGKMPGSLKESLASGEGHTFQLPPDLSLGLPSEVALRRPDVRAAQAGLHAATARIGVAVADLYPSIRLGGGFGLESYRSANLFDWASRNWSFGPSLDLPLFDGGQRRSVVKLRKLEQREAAVSFQRTVLKSWQEIDDALNRSAAAHQQHDSLLRKLERMQSTFDIAQASYDSGAINYLGLIDAKRSLIQARKELSDNEGLLLASYVAVNKAIGNTPEIPVASAVAHR</sequence>
<dbReference type="PANTHER" id="PTHR30203:SF25">
    <property type="entry name" value="OUTER MEMBRANE PROTEIN-RELATED"/>
    <property type="match status" value="1"/>
</dbReference>
<reference evidence="3 4" key="1">
    <citation type="journal article" date="2012" name="J. Bacteriol.">
        <title>Genome sequence of benzo(a)pyrene-degrading bacterium Novosphingobium pentaromativorans US6-1.</title>
        <authorList>
            <person name="Luo Y.R."/>
            <person name="Kang S.G."/>
            <person name="Kim S.J."/>
            <person name="Kim M.R."/>
            <person name="Li N."/>
            <person name="Lee J.H."/>
            <person name="Kwon K.K."/>
        </authorList>
    </citation>
    <scope>NUCLEOTIDE SEQUENCE [LARGE SCALE GENOMIC DNA]</scope>
    <source>
        <strain evidence="3 4">US6-1</strain>
    </source>
</reference>
<dbReference type="EMBL" id="AGFM01000065">
    <property type="protein sequence ID" value="EHJ58732.1"/>
    <property type="molecule type" value="Genomic_DNA"/>
</dbReference>
<dbReference type="GO" id="GO:0015562">
    <property type="term" value="F:efflux transmembrane transporter activity"/>
    <property type="evidence" value="ECO:0007669"/>
    <property type="project" value="InterPro"/>
</dbReference>
<dbReference type="OrthoDB" id="7181739at2"/>
<protein>
    <submittedName>
        <fullName evidence="3">Outer membrane efflux protein</fullName>
    </submittedName>
</protein>
<organism evidence="3 4">
    <name type="scientific">Novosphingobium pentaromativorans US6-1</name>
    <dbReference type="NCBI Taxonomy" id="1088721"/>
    <lineage>
        <taxon>Bacteria</taxon>
        <taxon>Pseudomonadati</taxon>
        <taxon>Pseudomonadota</taxon>
        <taxon>Alphaproteobacteria</taxon>
        <taxon>Sphingomonadales</taxon>
        <taxon>Sphingomonadaceae</taxon>
        <taxon>Novosphingobium</taxon>
    </lineage>
</organism>
<feature type="signal peptide" evidence="2">
    <location>
        <begin position="1"/>
        <end position="24"/>
    </location>
</feature>
<dbReference type="eggNOG" id="COG1538">
    <property type="taxonomic scope" value="Bacteria"/>
</dbReference>
<dbReference type="InterPro" id="IPR010131">
    <property type="entry name" value="MdtP/NodT-like"/>
</dbReference>
<dbReference type="PROSITE" id="PS51257">
    <property type="entry name" value="PROKAR_LIPOPROTEIN"/>
    <property type="match status" value="1"/>
</dbReference>
<dbReference type="Proteomes" id="UP000004030">
    <property type="component" value="Unassembled WGS sequence"/>
</dbReference>
<comment type="caution">
    <text evidence="3">The sequence shown here is derived from an EMBL/GenBank/DDBJ whole genome shotgun (WGS) entry which is preliminary data.</text>
</comment>
<keyword evidence="2" id="KW-0564">Palmitate</keyword>
<dbReference type="GO" id="GO:0005886">
    <property type="term" value="C:plasma membrane"/>
    <property type="evidence" value="ECO:0007669"/>
    <property type="project" value="UniProtKB-SubCell"/>
</dbReference>
<dbReference type="Pfam" id="PF02321">
    <property type="entry name" value="OEP"/>
    <property type="match status" value="2"/>
</dbReference>
<dbReference type="STRING" id="1088721.JI59_03435"/>
<dbReference type="RefSeq" id="WP_007015202.1">
    <property type="nucleotide sequence ID" value="NZ_AGFM01000065.1"/>
</dbReference>
<dbReference type="KEGG" id="npn:JI59_03435"/>
<evidence type="ECO:0000256" key="1">
    <source>
        <dbReference type="ARBA" id="ARBA00007613"/>
    </source>
</evidence>
<evidence type="ECO:0000313" key="3">
    <source>
        <dbReference type="EMBL" id="EHJ58732.1"/>
    </source>
</evidence>
<keyword evidence="2" id="KW-0472">Membrane</keyword>
<keyword evidence="2" id="KW-0812">Transmembrane</keyword>